<gene>
    <name evidence="1" type="ORF">K8U81_11115</name>
</gene>
<proteinExistence type="predicted"/>
<reference evidence="1" key="1">
    <citation type="journal article" date="2021" name="PeerJ">
        <title>Extensive microbial diversity within the chicken gut microbiome revealed by metagenomics and culture.</title>
        <authorList>
            <person name="Gilroy R."/>
            <person name="Ravi A."/>
            <person name="Getino M."/>
            <person name="Pursley I."/>
            <person name="Horton D.L."/>
            <person name="Alikhan N.F."/>
            <person name="Baker D."/>
            <person name="Gharbi K."/>
            <person name="Hall N."/>
            <person name="Watson M."/>
            <person name="Adriaenssens E.M."/>
            <person name="Foster-Nyarko E."/>
            <person name="Jarju S."/>
            <person name="Secka A."/>
            <person name="Antonio M."/>
            <person name="Oren A."/>
            <person name="Chaudhuri R.R."/>
            <person name="La Ragione R."/>
            <person name="Hildebrand F."/>
            <person name="Pallen M.J."/>
        </authorList>
    </citation>
    <scope>NUCLEOTIDE SEQUENCE</scope>
    <source>
        <strain evidence="1">CHK165-8395</strain>
    </source>
</reference>
<name>A0A921K408_9BACT</name>
<accession>A0A921K408</accession>
<dbReference type="AlphaFoldDB" id="A0A921K408"/>
<dbReference type="Proteomes" id="UP000718012">
    <property type="component" value="Unassembled WGS sequence"/>
</dbReference>
<organism evidence="1 2">
    <name type="scientific">Phocaeicola coprocola</name>
    <dbReference type="NCBI Taxonomy" id="310298"/>
    <lineage>
        <taxon>Bacteria</taxon>
        <taxon>Pseudomonadati</taxon>
        <taxon>Bacteroidota</taxon>
        <taxon>Bacteroidia</taxon>
        <taxon>Bacteroidales</taxon>
        <taxon>Bacteroidaceae</taxon>
        <taxon>Phocaeicola</taxon>
    </lineage>
</organism>
<evidence type="ECO:0000313" key="2">
    <source>
        <dbReference type="Proteomes" id="UP000718012"/>
    </source>
</evidence>
<reference evidence="1" key="2">
    <citation type="submission" date="2021-09" db="EMBL/GenBank/DDBJ databases">
        <authorList>
            <person name="Gilroy R."/>
        </authorList>
    </citation>
    <scope>NUCLEOTIDE SEQUENCE</scope>
    <source>
        <strain evidence="1">CHK165-8395</strain>
    </source>
</reference>
<evidence type="ECO:0000313" key="1">
    <source>
        <dbReference type="EMBL" id="HJF08711.1"/>
    </source>
</evidence>
<protein>
    <submittedName>
        <fullName evidence="1">Uncharacterized protein</fullName>
    </submittedName>
</protein>
<sequence length="174" mass="21020">MINKLFTIEWVGPFQDIESLIYWEKEHNTKSNYYFYIITGKPAYKQIAQNYCGITQNKDGYVHKRFLNDSNHIIHLLRDKEIWIGKFSDNKSHIRNDIELCETMLISYWQPELNIRKKSYYPDEYVAIINRWFKTNLEPREKCLYTAQTMPDLIIYDGHSIWGTERIKKLKDII</sequence>
<dbReference type="EMBL" id="DYXD01000248">
    <property type="protein sequence ID" value="HJF08711.1"/>
    <property type="molecule type" value="Genomic_DNA"/>
</dbReference>
<comment type="caution">
    <text evidence="1">The sequence shown here is derived from an EMBL/GenBank/DDBJ whole genome shotgun (WGS) entry which is preliminary data.</text>
</comment>